<organism evidence="1">
    <name type="scientific">marine metagenome</name>
    <dbReference type="NCBI Taxonomy" id="408172"/>
    <lineage>
        <taxon>unclassified sequences</taxon>
        <taxon>metagenomes</taxon>
        <taxon>ecological metagenomes</taxon>
    </lineage>
</organism>
<protein>
    <submittedName>
        <fullName evidence="1">Uncharacterized protein</fullName>
    </submittedName>
</protein>
<proteinExistence type="predicted"/>
<gene>
    <name evidence="1" type="ORF">METZ01_LOCUS169262</name>
</gene>
<evidence type="ECO:0000313" key="1">
    <source>
        <dbReference type="EMBL" id="SVB16408.1"/>
    </source>
</evidence>
<dbReference type="EMBL" id="UINC01031027">
    <property type="protein sequence ID" value="SVB16408.1"/>
    <property type="molecule type" value="Genomic_DNA"/>
</dbReference>
<accession>A0A382BRF7</accession>
<name>A0A382BRF7_9ZZZZ</name>
<dbReference type="AlphaFoldDB" id="A0A382BRF7"/>
<sequence>MKNRMIALRGMTDWAVSVMLADRY</sequence>
<reference evidence="1" key="1">
    <citation type="submission" date="2018-05" db="EMBL/GenBank/DDBJ databases">
        <authorList>
            <person name="Lanie J.A."/>
            <person name="Ng W.-L."/>
            <person name="Kazmierczak K.M."/>
            <person name="Andrzejewski T.M."/>
            <person name="Davidsen T.M."/>
            <person name="Wayne K.J."/>
            <person name="Tettelin H."/>
            <person name="Glass J.I."/>
            <person name="Rusch D."/>
            <person name="Podicherti R."/>
            <person name="Tsui H.-C.T."/>
            <person name="Winkler M.E."/>
        </authorList>
    </citation>
    <scope>NUCLEOTIDE SEQUENCE</scope>
</reference>